<proteinExistence type="predicted"/>
<protein>
    <submittedName>
        <fullName evidence="2">Uncharacterized protein</fullName>
    </submittedName>
</protein>
<evidence type="ECO:0000313" key="3">
    <source>
        <dbReference type="Proteomes" id="UP000308652"/>
    </source>
</evidence>
<name>A0A5C3M5P7_9AGAR</name>
<reference evidence="2 3" key="1">
    <citation type="journal article" date="2019" name="Nat. Ecol. Evol.">
        <title>Megaphylogeny resolves global patterns of mushroom evolution.</title>
        <authorList>
            <person name="Varga T."/>
            <person name="Krizsan K."/>
            <person name="Foldi C."/>
            <person name="Dima B."/>
            <person name="Sanchez-Garcia M."/>
            <person name="Sanchez-Ramirez S."/>
            <person name="Szollosi G.J."/>
            <person name="Szarkandi J.G."/>
            <person name="Papp V."/>
            <person name="Albert L."/>
            <person name="Andreopoulos W."/>
            <person name="Angelini C."/>
            <person name="Antonin V."/>
            <person name="Barry K.W."/>
            <person name="Bougher N.L."/>
            <person name="Buchanan P."/>
            <person name="Buyck B."/>
            <person name="Bense V."/>
            <person name="Catcheside P."/>
            <person name="Chovatia M."/>
            <person name="Cooper J."/>
            <person name="Damon W."/>
            <person name="Desjardin D."/>
            <person name="Finy P."/>
            <person name="Geml J."/>
            <person name="Haridas S."/>
            <person name="Hughes K."/>
            <person name="Justo A."/>
            <person name="Karasinski D."/>
            <person name="Kautmanova I."/>
            <person name="Kiss B."/>
            <person name="Kocsube S."/>
            <person name="Kotiranta H."/>
            <person name="LaButti K.M."/>
            <person name="Lechner B.E."/>
            <person name="Liimatainen K."/>
            <person name="Lipzen A."/>
            <person name="Lukacs Z."/>
            <person name="Mihaltcheva S."/>
            <person name="Morgado L.N."/>
            <person name="Niskanen T."/>
            <person name="Noordeloos M.E."/>
            <person name="Ohm R.A."/>
            <person name="Ortiz-Santana B."/>
            <person name="Ovrebo C."/>
            <person name="Racz N."/>
            <person name="Riley R."/>
            <person name="Savchenko A."/>
            <person name="Shiryaev A."/>
            <person name="Soop K."/>
            <person name="Spirin V."/>
            <person name="Szebenyi C."/>
            <person name="Tomsovsky M."/>
            <person name="Tulloss R.E."/>
            <person name="Uehling J."/>
            <person name="Grigoriev I.V."/>
            <person name="Vagvolgyi C."/>
            <person name="Papp T."/>
            <person name="Martin F.M."/>
            <person name="Miettinen O."/>
            <person name="Hibbett D.S."/>
            <person name="Nagy L.G."/>
        </authorList>
    </citation>
    <scope>NUCLEOTIDE SEQUENCE [LARGE SCALE GENOMIC DNA]</scope>
    <source>
        <strain evidence="2 3">CBS 166.37</strain>
    </source>
</reference>
<gene>
    <name evidence="2" type="ORF">BDQ12DRAFT_681556</name>
</gene>
<dbReference type="Proteomes" id="UP000308652">
    <property type="component" value="Unassembled WGS sequence"/>
</dbReference>
<keyword evidence="1" id="KW-0812">Transmembrane</keyword>
<keyword evidence="1" id="KW-0472">Membrane</keyword>
<dbReference type="EMBL" id="ML213598">
    <property type="protein sequence ID" value="TFK39975.1"/>
    <property type="molecule type" value="Genomic_DNA"/>
</dbReference>
<feature type="transmembrane region" description="Helical" evidence="1">
    <location>
        <begin position="27"/>
        <end position="49"/>
    </location>
</feature>
<evidence type="ECO:0000256" key="1">
    <source>
        <dbReference type="SAM" id="Phobius"/>
    </source>
</evidence>
<evidence type="ECO:0000313" key="2">
    <source>
        <dbReference type="EMBL" id="TFK39975.1"/>
    </source>
</evidence>
<keyword evidence="1" id="KW-1133">Transmembrane helix</keyword>
<dbReference type="AlphaFoldDB" id="A0A5C3M5P7"/>
<keyword evidence="3" id="KW-1185">Reference proteome</keyword>
<sequence>MSAFRIATTLSTCLSITFLRRFARMNYFGLELCLVYLKNLFSACVFMSLDI</sequence>
<organism evidence="2 3">
    <name type="scientific">Crucibulum laeve</name>
    <dbReference type="NCBI Taxonomy" id="68775"/>
    <lineage>
        <taxon>Eukaryota</taxon>
        <taxon>Fungi</taxon>
        <taxon>Dikarya</taxon>
        <taxon>Basidiomycota</taxon>
        <taxon>Agaricomycotina</taxon>
        <taxon>Agaricomycetes</taxon>
        <taxon>Agaricomycetidae</taxon>
        <taxon>Agaricales</taxon>
        <taxon>Agaricineae</taxon>
        <taxon>Nidulariaceae</taxon>
        <taxon>Crucibulum</taxon>
    </lineage>
</organism>
<accession>A0A5C3M5P7</accession>